<dbReference type="Gene3D" id="4.10.280.10">
    <property type="entry name" value="Helix-loop-helix DNA-binding domain"/>
    <property type="match status" value="1"/>
</dbReference>
<dbReference type="InterPro" id="IPR036638">
    <property type="entry name" value="HLH_DNA-bd_sf"/>
</dbReference>
<evidence type="ECO:0000313" key="2">
    <source>
        <dbReference type="Proteomes" id="UP000199520"/>
    </source>
</evidence>
<dbReference type="GO" id="GO:0046983">
    <property type="term" value="F:protein dimerization activity"/>
    <property type="evidence" value="ECO:0007669"/>
    <property type="project" value="InterPro"/>
</dbReference>
<dbReference type="SUPFAM" id="SSF140500">
    <property type="entry name" value="BAS1536-like"/>
    <property type="match status" value="1"/>
</dbReference>
<protein>
    <submittedName>
        <fullName evidence="1">Spo0E like sporulation regulatory protein</fullName>
    </submittedName>
</protein>
<dbReference type="AlphaFoldDB" id="A0A1I4PXE8"/>
<organism evidence="1 2">
    <name type="scientific">Pelosinus propionicus DSM 13327</name>
    <dbReference type="NCBI Taxonomy" id="1123291"/>
    <lineage>
        <taxon>Bacteria</taxon>
        <taxon>Bacillati</taxon>
        <taxon>Bacillota</taxon>
        <taxon>Negativicutes</taxon>
        <taxon>Selenomonadales</taxon>
        <taxon>Sporomusaceae</taxon>
        <taxon>Pelosinus</taxon>
    </lineage>
</organism>
<sequence>MKTLWYIIDHLREEMHAMALKKGISHPDVLVVSQRLDEAINQYYNDGLTQRAG</sequence>
<proteinExistence type="predicted"/>
<dbReference type="GO" id="GO:0043937">
    <property type="term" value="P:regulation of sporulation"/>
    <property type="evidence" value="ECO:0007669"/>
    <property type="project" value="InterPro"/>
</dbReference>
<dbReference type="Pfam" id="PF09388">
    <property type="entry name" value="SpoOE-like"/>
    <property type="match status" value="1"/>
</dbReference>
<dbReference type="EMBL" id="FOTS01000076">
    <property type="protein sequence ID" value="SFM32479.1"/>
    <property type="molecule type" value="Genomic_DNA"/>
</dbReference>
<accession>A0A1I4PXE8</accession>
<dbReference type="InterPro" id="IPR018540">
    <property type="entry name" value="Spo0E-like"/>
</dbReference>
<keyword evidence="2" id="KW-1185">Reference proteome</keyword>
<evidence type="ECO:0000313" key="1">
    <source>
        <dbReference type="EMBL" id="SFM32479.1"/>
    </source>
</evidence>
<gene>
    <name evidence="1" type="ORF">SAMN04490355_107613</name>
</gene>
<dbReference type="RefSeq" id="WP_090944063.1">
    <property type="nucleotide sequence ID" value="NZ_FOTS01000076.1"/>
</dbReference>
<dbReference type="InterPro" id="IPR037208">
    <property type="entry name" value="Spo0E-like_sf"/>
</dbReference>
<dbReference type="Proteomes" id="UP000199520">
    <property type="component" value="Unassembled WGS sequence"/>
</dbReference>
<name>A0A1I4PXE8_9FIRM</name>
<reference evidence="2" key="1">
    <citation type="submission" date="2016-10" db="EMBL/GenBank/DDBJ databases">
        <authorList>
            <person name="Varghese N."/>
            <person name="Submissions S."/>
        </authorList>
    </citation>
    <scope>NUCLEOTIDE SEQUENCE [LARGE SCALE GENOMIC DNA]</scope>
    <source>
        <strain evidence="2">DSM 13327</strain>
    </source>
</reference>
<dbReference type="OrthoDB" id="1684414at2"/>